<dbReference type="Proteomes" id="UP001642540">
    <property type="component" value="Unassembled WGS sequence"/>
</dbReference>
<dbReference type="EMBL" id="CAXLJM020000072">
    <property type="protein sequence ID" value="CAL8126946.1"/>
    <property type="molecule type" value="Genomic_DNA"/>
</dbReference>
<feature type="compositionally biased region" description="Basic and acidic residues" evidence="1">
    <location>
        <begin position="186"/>
        <end position="200"/>
    </location>
</feature>
<comment type="caution">
    <text evidence="3">The sequence shown here is derived from an EMBL/GenBank/DDBJ whole genome shotgun (WGS) entry which is preliminary data.</text>
</comment>
<feature type="transmembrane region" description="Helical" evidence="2">
    <location>
        <begin position="432"/>
        <end position="451"/>
    </location>
</feature>
<name>A0ABP1RDG9_9HEXA</name>
<evidence type="ECO:0000256" key="1">
    <source>
        <dbReference type="SAM" id="MobiDB-lite"/>
    </source>
</evidence>
<protein>
    <recommendedName>
        <fullName evidence="5">Phospholipid scramblase</fullName>
    </recommendedName>
</protein>
<keyword evidence="2" id="KW-0472">Membrane</keyword>
<evidence type="ECO:0000256" key="2">
    <source>
        <dbReference type="SAM" id="Phobius"/>
    </source>
</evidence>
<proteinExistence type="predicted"/>
<evidence type="ECO:0000313" key="4">
    <source>
        <dbReference type="Proteomes" id="UP001642540"/>
    </source>
</evidence>
<feature type="compositionally biased region" description="Low complexity" evidence="1">
    <location>
        <begin position="160"/>
        <end position="173"/>
    </location>
</feature>
<feature type="compositionally biased region" description="Polar residues" evidence="1">
    <location>
        <begin position="29"/>
        <end position="47"/>
    </location>
</feature>
<keyword evidence="2" id="KW-1133">Transmembrane helix</keyword>
<evidence type="ECO:0008006" key="5">
    <source>
        <dbReference type="Google" id="ProtNLM"/>
    </source>
</evidence>
<evidence type="ECO:0000313" key="3">
    <source>
        <dbReference type="EMBL" id="CAL8126946.1"/>
    </source>
</evidence>
<feature type="region of interest" description="Disordered" evidence="1">
    <location>
        <begin position="154"/>
        <end position="216"/>
    </location>
</feature>
<keyword evidence="4" id="KW-1185">Reference proteome</keyword>
<gene>
    <name evidence="3" type="ORF">ODALV1_LOCUS21628</name>
</gene>
<sequence length="546" mass="59800">MESPQPYHPPDINEVKLRIFGGDPKSSDAYYQTSFSSPSESKNTSGKSPEEFQQGLPRDVKVPGGMVALLEDQNKNRLKSATTMASAYPLLTPSNNESCNGKSKSGHSAQSCGVASSVSNHVEIDVDMTLPQSTAVMQKDDALVNSSGSNEIICNGQKTNNSSSVVNHVSRSSAQSSITLSHHHQNHQDQRAHEQHEVQEHQPSQQQQQASPKFPPSCEKDLEILKNVRKVYVQLTDDNTPCYYKVSDESQECLFETVLGDTNGSIWSRYFKQQQKVILVHDRNQRGVLKLEFGRSRTISCCQTLRFAAMTASFKLKPEEPLCIIFKDKECCVSCCCCPEATYETVPQLDSILPFSVFTKGRWKNRAELMVKHNDGSILGFIDKEQNSYSLTMGENLKPAMKACLIGFLIAMDVMDRQDAGKLSCYLRPTTILLISLLLMLCITIGGYLLHHFSSMFLSFKEDSILCGTFDEAGSRRTATVPHFNNDRTSDSTTSSGGTGVLSSAVDAVLNASSTTEFQFGSPSLSGTGIGATTGGGNNSSSWPVV</sequence>
<feature type="region of interest" description="Disordered" evidence="1">
    <location>
        <begin position="480"/>
        <end position="499"/>
    </location>
</feature>
<accession>A0ABP1RDG9</accession>
<keyword evidence="2" id="KW-0812">Transmembrane</keyword>
<reference evidence="3 4" key="1">
    <citation type="submission" date="2024-08" db="EMBL/GenBank/DDBJ databases">
        <authorList>
            <person name="Cucini C."/>
            <person name="Frati F."/>
        </authorList>
    </citation>
    <scope>NUCLEOTIDE SEQUENCE [LARGE SCALE GENOMIC DNA]</scope>
</reference>
<organism evidence="3 4">
    <name type="scientific">Orchesella dallaii</name>
    <dbReference type="NCBI Taxonomy" id="48710"/>
    <lineage>
        <taxon>Eukaryota</taxon>
        <taxon>Metazoa</taxon>
        <taxon>Ecdysozoa</taxon>
        <taxon>Arthropoda</taxon>
        <taxon>Hexapoda</taxon>
        <taxon>Collembola</taxon>
        <taxon>Entomobryomorpha</taxon>
        <taxon>Entomobryoidea</taxon>
        <taxon>Orchesellidae</taxon>
        <taxon>Orchesellinae</taxon>
        <taxon>Orchesella</taxon>
    </lineage>
</organism>
<feature type="region of interest" description="Disordered" evidence="1">
    <location>
        <begin position="18"/>
        <end position="60"/>
    </location>
</feature>